<comment type="caution">
    <text evidence="2">The sequence shown here is derived from an EMBL/GenBank/DDBJ whole genome shotgun (WGS) entry which is preliminary data.</text>
</comment>
<dbReference type="CDD" id="cd12084">
    <property type="entry name" value="DD_RII_PKA-like"/>
    <property type="match status" value="1"/>
</dbReference>
<dbReference type="EMBL" id="JAECZO010000035">
    <property type="protein sequence ID" value="KAK7194370.1"/>
    <property type="molecule type" value="Genomic_DNA"/>
</dbReference>
<evidence type="ECO:0000313" key="2">
    <source>
        <dbReference type="EMBL" id="KAK7194370.1"/>
    </source>
</evidence>
<feature type="compositionally biased region" description="Low complexity" evidence="1">
    <location>
        <begin position="78"/>
        <end position="99"/>
    </location>
</feature>
<reference evidence="2 3" key="1">
    <citation type="journal article" date="2021" name="MBio">
        <title>A New Model Trypanosomatid, Novymonas esmeraldas: Genomic Perception of Its 'Candidatus Pandoraea novymonadis' Endosymbiont.</title>
        <authorList>
            <person name="Zakharova A."/>
            <person name="Saura A."/>
            <person name="Butenko A."/>
            <person name="Podesvova L."/>
            <person name="Warmusova S."/>
            <person name="Kostygov A.Y."/>
            <person name="Nenarokova A."/>
            <person name="Lukes J."/>
            <person name="Opperdoes F.R."/>
            <person name="Yurchenko V."/>
        </authorList>
    </citation>
    <scope>NUCLEOTIDE SEQUENCE [LARGE SCALE GENOMIC DNA]</scope>
    <source>
        <strain evidence="2 3">E262AT.01</strain>
    </source>
</reference>
<organism evidence="2 3">
    <name type="scientific">Novymonas esmeraldas</name>
    <dbReference type="NCBI Taxonomy" id="1808958"/>
    <lineage>
        <taxon>Eukaryota</taxon>
        <taxon>Discoba</taxon>
        <taxon>Euglenozoa</taxon>
        <taxon>Kinetoplastea</taxon>
        <taxon>Metakinetoplastina</taxon>
        <taxon>Trypanosomatida</taxon>
        <taxon>Trypanosomatidae</taxon>
        <taxon>Novymonas</taxon>
    </lineage>
</organism>
<sequence length="127" mass="13852">MSQHHEIIEADKVYLEEVGMRGILQQFVADAMESHPINVYEYMMTWAAARRGSAVSPKGAAQAGAEEEEYPVEEEAAHAQATPAADKQASPHSPPSQHHTPSDAQAAKRHSTVAHDAPEANQEEEEL</sequence>
<gene>
    <name evidence="2" type="ORF">NESM_000352900</name>
</gene>
<proteinExistence type="predicted"/>
<dbReference type="AlphaFoldDB" id="A0AAW0EKU0"/>
<name>A0AAW0EKU0_9TRYP</name>
<evidence type="ECO:0000313" key="3">
    <source>
        <dbReference type="Proteomes" id="UP001430356"/>
    </source>
</evidence>
<accession>A0AAW0EKU0</accession>
<feature type="compositionally biased region" description="Acidic residues" evidence="1">
    <location>
        <begin position="65"/>
        <end position="74"/>
    </location>
</feature>
<evidence type="ECO:0000256" key="1">
    <source>
        <dbReference type="SAM" id="MobiDB-lite"/>
    </source>
</evidence>
<feature type="region of interest" description="Disordered" evidence="1">
    <location>
        <begin position="51"/>
        <end position="127"/>
    </location>
</feature>
<protein>
    <submittedName>
        <fullName evidence="2">Uncharacterized protein</fullName>
    </submittedName>
</protein>
<keyword evidence="3" id="KW-1185">Reference proteome</keyword>
<dbReference type="Proteomes" id="UP001430356">
    <property type="component" value="Unassembled WGS sequence"/>
</dbReference>